<dbReference type="Pfam" id="PF13460">
    <property type="entry name" value="NAD_binding_10"/>
    <property type="match status" value="1"/>
</dbReference>
<proteinExistence type="predicted"/>
<dbReference type="InterPro" id="IPR036291">
    <property type="entry name" value="NAD(P)-bd_dom_sf"/>
</dbReference>
<dbReference type="Gene3D" id="3.40.50.720">
    <property type="entry name" value="NAD(P)-binding Rossmann-like Domain"/>
    <property type="match status" value="1"/>
</dbReference>
<evidence type="ECO:0000313" key="2">
    <source>
        <dbReference type="EMBL" id="MFB9442722.1"/>
    </source>
</evidence>
<keyword evidence="3" id="KW-1185">Reference proteome</keyword>
<gene>
    <name evidence="2" type="ORF">ACFFTR_06445</name>
</gene>
<dbReference type="EMBL" id="JBHMCA010000018">
    <property type="protein sequence ID" value="MFB9442722.1"/>
    <property type="molecule type" value="Genomic_DNA"/>
</dbReference>
<dbReference type="PANTHER" id="PTHR15020">
    <property type="entry name" value="FLAVIN REDUCTASE-RELATED"/>
    <property type="match status" value="1"/>
</dbReference>
<evidence type="ECO:0000313" key="3">
    <source>
        <dbReference type="Proteomes" id="UP001589608"/>
    </source>
</evidence>
<name>A0ABV5M1I3_9ACTN</name>
<sequence>MGATGGTGRELIRQALSRGHRVRAVARTPSRLTSDPYLPADHPDLTVITADVLDPAALKRALDGAEIIVSALGITSGGPSAAPGPSGPGMGVVRPGFTGGGVLGASGLGVNGGEAAVVAGSDGTGGPGVSGSEAAVVAGSDGIGGAGGTGGLGVSGVSGGLGVSGGEAAGVAGLGLAGGVALGVLAAGARGAAASGARVVWLSALGVGPSAAAAGFLTRALLGVFMRKELPDRVAAAETVLAAGGTVVHAGPLSDGPLSASRRILTLSELPRSLFPARVSRATVAAAMLDEVESGRFMGRPVVVVS</sequence>
<dbReference type="SUPFAM" id="SSF51735">
    <property type="entry name" value="NAD(P)-binding Rossmann-fold domains"/>
    <property type="match status" value="1"/>
</dbReference>
<accession>A0ABV5M1I3</accession>
<feature type="domain" description="NAD(P)-binding" evidence="1">
    <location>
        <begin position="2"/>
        <end position="75"/>
    </location>
</feature>
<protein>
    <submittedName>
        <fullName evidence="2">NAD(P)-dependent oxidoreductase</fullName>
    </submittedName>
</protein>
<reference evidence="2 3" key="1">
    <citation type="submission" date="2024-09" db="EMBL/GenBank/DDBJ databases">
        <authorList>
            <person name="Sun Q."/>
            <person name="Mori K."/>
        </authorList>
    </citation>
    <scope>NUCLEOTIDE SEQUENCE [LARGE SCALE GENOMIC DNA]</scope>
    <source>
        <strain evidence="2 3">JCM 3307</strain>
    </source>
</reference>
<dbReference type="InterPro" id="IPR016040">
    <property type="entry name" value="NAD(P)-bd_dom"/>
</dbReference>
<evidence type="ECO:0000259" key="1">
    <source>
        <dbReference type="Pfam" id="PF13460"/>
    </source>
</evidence>
<dbReference type="PANTHER" id="PTHR15020:SF50">
    <property type="entry name" value="UPF0659 PROTEIN YMR090W"/>
    <property type="match status" value="1"/>
</dbReference>
<organism evidence="2 3">
    <name type="scientific">Dactylosporangium vinaceum</name>
    <dbReference type="NCBI Taxonomy" id="53362"/>
    <lineage>
        <taxon>Bacteria</taxon>
        <taxon>Bacillati</taxon>
        <taxon>Actinomycetota</taxon>
        <taxon>Actinomycetes</taxon>
        <taxon>Micromonosporales</taxon>
        <taxon>Micromonosporaceae</taxon>
        <taxon>Dactylosporangium</taxon>
    </lineage>
</organism>
<dbReference type="Proteomes" id="UP001589608">
    <property type="component" value="Unassembled WGS sequence"/>
</dbReference>
<comment type="caution">
    <text evidence="2">The sequence shown here is derived from an EMBL/GenBank/DDBJ whole genome shotgun (WGS) entry which is preliminary data.</text>
</comment>
<dbReference type="RefSeq" id="WP_380027364.1">
    <property type="nucleotide sequence ID" value="NZ_JBHMCA010000018.1"/>
</dbReference>